<feature type="transmembrane region" description="Helical" evidence="5">
    <location>
        <begin position="54"/>
        <end position="75"/>
    </location>
</feature>
<evidence type="ECO:0000313" key="8">
    <source>
        <dbReference type="Proteomes" id="UP000664701"/>
    </source>
</evidence>
<dbReference type="PIRSF" id="PIRSF006648">
    <property type="entry name" value="DrrB"/>
    <property type="match status" value="1"/>
</dbReference>
<comment type="subcellular location">
    <subcellularLocation>
        <location evidence="1">Membrane</location>
        <topology evidence="1">Multi-pass membrane protein</topology>
    </subcellularLocation>
</comment>
<sequence length="250" mass="28247">MKRYVKYELLNSLGNFFSILFGIIFPIVMTLLFYSIFNKQIPESQLPQFSTQLFVTNLLISPLAVIYIGFAALFSQEIEKEVTVRMALFGYSEKKQMQAKFLAQAIMSSISVAIYIAVVTPFLSVPLPTIFGLMVFVSGVCLLSFSLFLAAYGISLLMKKFSTTFGIVMSTYFLIMILSGMMGIQTNQLPKPIQSVAKLLPTTHMIQDMPKLWEKTTYNLMPMIQSMLFLLALSILLYLAGIQSKKRRIN</sequence>
<keyword evidence="8" id="KW-1185">Reference proteome</keyword>
<evidence type="ECO:0000256" key="1">
    <source>
        <dbReference type="ARBA" id="ARBA00004141"/>
    </source>
</evidence>
<dbReference type="Proteomes" id="UP000664701">
    <property type="component" value="Chromosome"/>
</dbReference>
<gene>
    <name evidence="7" type="ORF">DOK78_001268</name>
</gene>
<evidence type="ECO:0000259" key="6">
    <source>
        <dbReference type="Pfam" id="PF12698"/>
    </source>
</evidence>
<feature type="transmembrane region" description="Helical" evidence="5">
    <location>
        <begin position="164"/>
        <end position="184"/>
    </location>
</feature>
<feature type="transmembrane region" description="Helical" evidence="5">
    <location>
        <begin position="130"/>
        <end position="152"/>
    </location>
</feature>
<feature type="transmembrane region" description="Helical" evidence="5">
    <location>
        <begin position="101"/>
        <end position="124"/>
    </location>
</feature>
<organism evidence="7 8">
    <name type="scientific">Candidatus Enterococcus lowellii</name>
    <dbReference type="NCBI Taxonomy" id="2230877"/>
    <lineage>
        <taxon>Bacteria</taxon>
        <taxon>Bacillati</taxon>
        <taxon>Bacillota</taxon>
        <taxon>Bacilli</taxon>
        <taxon>Lactobacillales</taxon>
        <taxon>Enterococcaceae</taxon>
        <taxon>Enterococcus</taxon>
    </lineage>
</organism>
<dbReference type="InterPro" id="IPR013525">
    <property type="entry name" value="ABC2_TM"/>
</dbReference>
<dbReference type="Pfam" id="PF12698">
    <property type="entry name" value="ABC2_membrane_3"/>
    <property type="match status" value="1"/>
</dbReference>
<dbReference type="EMBL" id="CP147251">
    <property type="protein sequence ID" value="WYJ76635.1"/>
    <property type="molecule type" value="Genomic_DNA"/>
</dbReference>
<feature type="transmembrane region" description="Helical" evidence="5">
    <location>
        <begin position="12"/>
        <end position="34"/>
    </location>
</feature>
<accession>A0ABZ2SLB0</accession>
<keyword evidence="4 5" id="KW-0472">Membrane</keyword>
<protein>
    <recommendedName>
        <fullName evidence="6">ABC-2 type transporter transmembrane domain-containing protein</fullName>
    </recommendedName>
</protein>
<proteinExistence type="predicted"/>
<reference evidence="7 8" key="2">
    <citation type="submission" date="2024-03" db="EMBL/GenBank/DDBJ databases">
        <title>The Genome Sequence of Enterococcus sp. DIV2402.</title>
        <authorList>
            <consortium name="The Broad Institute Genomics Platform"/>
            <consortium name="The Broad Institute Microbial Omics Core"/>
            <consortium name="The Broad Institute Genomic Center for Infectious Diseases"/>
            <person name="Earl A."/>
            <person name="Manson A."/>
            <person name="Gilmore M."/>
            <person name="Schwartman J."/>
            <person name="Shea T."/>
            <person name="Abouelleil A."/>
            <person name="Cao P."/>
            <person name="Chapman S."/>
            <person name="Cusick C."/>
            <person name="Young S."/>
            <person name="Neafsey D."/>
            <person name="Nusbaum C."/>
            <person name="Birren B."/>
        </authorList>
    </citation>
    <scope>NUCLEOTIDE SEQUENCE [LARGE SCALE GENOMIC DNA]</scope>
    <source>
        <strain evidence="7 8">DIV2402</strain>
    </source>
</reference>
<dbReference type="RefSeq" id="WP_207941209.1">
    <property type="nucleotide sequence ID" value="NZ_CP147251.1"/>
</dbReference>
<evidence type="ECO:0000256" key="3">
    <source>
        <dbReference type="ARBA" id="ARBA00022989"/>
    </source>
</evidence>
<evidence type="ECO:0000256" key="4">
    <source>
        <dbReference type="ARBA" id="ARBA00023136"/>
    </source>
</evidence>
<evidence type="ECO:0000256" key="5">
    <source>
        <dbReference type="SAM" id="Phobius"/>
    </source>
</evidence>
<name>A0ABZ2SLB0_9ENTE</name>
<keyword evidence="3 5" id="KW-1133">Transmembrane helix</keyword>
<evidence type="ECO:0000313" key="7">
    <source>
        <dbReference type="EMBL" id="WYJ76635.1"/>
    </source>
</evidence>
<dbReference type="InterPro" id="IPR000412">
    <property type="entry name" value="ABC_2_transport"/>
</dbReference>
<evidence type="ECO:0000256" key="2">
    <source>
        <dbReference type="ARBA" id="ARBA00022692"/>
    </source>
</evidence>
<reference evidence="7 8" key="1">
    <citation type="submission" date="2021-03" db="EMBL/GenBank/DDBJ databases">
        <authorList>
            <person name="Gilmore M.S."/>
            <person name="Schwartzman J."/>
            <person name="Van Tyne D."/>
            <person name="Martin M."/>
            <person name="Earl A.M."/>
            <person name="Manson A.L."/>
            <person name="Straub T."/>
            <person name="Salamzade R."/>
            <person name="Saavedra J."/>
            <person name="Lebreton F."/>
            <person name="Prichula J."/>
            <person name="Schaufler K."/>
            <person name="Gaca A."/>
            <person name="Sgardioli B."/>
            <person name="Wagenaar J."/>
            <person name="Strong T."/>
        </authorList>
    </citation>
    <scope>NUCLEOTIDE SEQUENCE [LARGE SCALE GENOMIC DNA]</scope>
    <source>
        <strain evidence="7 8">DIV2402</strain>
    </source>
</reference>
<feature type="transmembrane region" description="Helical" evidence="5">
    <location>
        <begin position="220"/>
        <end position="240"/>
    </location>
</feature>
<keyword evidence="2 5" id="KW-0812">Transmembrane</keyword>
<feature type="domain" description="ABC-2 type transporter transmembrane" evidence="6">
    <location>
        <begin position="45"/>
        <end position="241"/>
    </location>
</feature>